<sequence length="368" mass="40805">MILKNYLILVGAALISLPGLSQSKAPKPNFTLQGNLAGAVAGTKVYLLDDENNHTLGSTTVDAQGHFQLQGLVAEPAVYYLKVDKHPRRVAIALEPGSRLQLKAEAANLRQTARVAGSKDAAVLQRFNDLDEDYYIKVQGIINRRKAAGDEIQRAAINKEWELARKQMYAAMKSIARQQSYVSPFVAVQLMSSPDHLPFIDSIATIYQRRYSQSRYTIELVTYLASQKATAVGAMAPEIMLPALDGKTTALSSLRGKYVVVDFWASWCTPCRRENPDMLKLYNSYKAKGLEIYGVAMDDKQDKWQEAVKQDGITWTQVFDDNKAANPAKNTYGIRALPSTLLLDPQGRIVAKGLRGEELEKKIAELLP</sequence>
<dbReference type="InterPro" id="IPR025380">
    <property type="entry name" value="DUF4369"/>
</dbReference>
<evidence type="ECO:0000313" key="7">
    <source>
        <dbReference type="EMBL" id="KUG08870.1"/>
    </source>
</evidence>
<dbReference type="GO" id="GO:0016209">
    <property type="term" value="F:antioxidant activity"/>
    <property type="evidence" value="ECO:0007669"/>
    <property type="project" value="InterPro"/>
</dbReference>
<evidence type="ECO:0000259" key="6">
    <source>
        <dbReference type="PROSITE" id="PS51352"/>
    </source>
</evidence>
<dbReference type="AlphaFoldDB" id="A0A9X0HMW2"/>
<comment type="subcellular location">
    <subcellularLocation>
        <location evidence="1">Cell envelope</location>
    </subcellularLocation>
</comment>
<dbReference type="SUPFAM" id="SSF52833">
    <property type="entry name" value="Thioredoxin-like"/>
    <property type="match status" value="1"/>
</dbReference>
<dbReference type="InterPro" id="IPR036249">
    <property type="entry name" value="Thioredoxin-like_sf"/>
</dbReference>
<dbReference type="Pfam" id="PF14289">
    <property type="entry name" value="DUF4369"/>
    <property type="match status" value="1"/>
</dbReference>
<dbReference type="Gene3D" id="3.40.30.10">
    <property type="entry name" value="Glutaredoxin"/>
    <property type="match status" value="1"/>
</dbReference>
<gene>
    <name evidence="7" type="ORF">ASU33_12160</name>
</gene>
<comment type="caution">
    <text evidence="7">The sequence shown here is derived from an EMBL/GenBank/DDBJ whole genome shotgun (WGS) entry which is preliminary data.</text>
</comment>
<evidence type="ECO:0000256" key="2">
    <source>
        <dbReference type="ARBA" id="ARBA00022748"/>
    </source>
</evidence>
<evidence type="ECO:0000313" key="8">
    <source>
        <dbReference type="Proteomes" id="UP000054223"/>
    </source>
</evidence>
<dbReference type="InterPro" id="IPR000866">
    <property type="entry name" value="AhpC/TSA"/>
</dbReference>
<organism evidence="7 8">
    <name type="scientific">Solirubrum puertoriconensis</name>
    <dbReference type="NCBI Taxonomy" id="1751427"/>
    <lineage>
        <taxon>Bacteria</taxon>
        <taxon>Pseudomonadati</taxon>
        <taxon>Bacteroidota</taxon>
        <taxon>Cytophagia</taxon>
        <taxon>Cytophagales</taxon>
    </lineage>
</organism>
<evidence type="ECO:0000256" key="4">
    <source>
        <dbReference type="ARBA" id="ARBA00023284"/>
    </source>
</evidence>
<reference evidence="7 8" key="1">
    <citation type="submission" date="2015-11" db="EMBL/GenBank/DDBJ databases">
        <title>Solirubrum puertoriconensis gen. nov. an environmental bacteria isolated in Puerto Rico.</title>
        <authorList>
            <person name="Cuebas-Irizarry M.F."/>
            <person name="Montalvo-Rodriguez R."/>
        </authorList>
    </citation>
    <scope>NUCLEOTIDE SEQUENCE [LARGE SCALE GENOMIC DNA]</scope>
    <source>
        <strain evidence="7 8">MC1A</strain>
    </source>
</reference>
<name>A0A9X0HMW2_SOLP1</name>
<dbReference type="InterPro" id="IPR017937">
    <property type="entry name" value="Thioredoxin_CS"/>
</dbReference>
<dbReference type="PROSITE" id="PS51352">
    <property type="entry name" value="THIOREDOXIN_2"/>
    <property type="match status" value="1"/>
</dbReference>
<dbReference type="Proteomes" id="UP000054223">
    <property type="component" value="Unassembled WGS sequence"/>
</dbReference>
<dbReference type="PANTHER" id="PTHR42852:SF6">
    <property type="entry name" value="THIOL:DISULFIDE INTERCHANGE PROTEIN DSBE"/>
    <property type="match status" value="1"/>
</dbReference>
<feature type="domain" description="Thioredoxin" evidence="6">
    <location>
        <begin position="230"/>
        <end position="368"/>
    </location>
</feature>
<keyword evidence="5" id="KW-0732">Signal</keyword>
<keyword evidence="4" id="KW-0676">Redox-active center</keyword>
<evidence type="ECO:0000256" key="5">
    <source>
        <dbReference type="SAM" id="SignalP"/>
    </source>
</evidence>
<dbReference type="OrthoDB" id="6399635at2"/>
<proteinExistence type="predicted"/>
<dbReference type="CDD" id="cd02966">
    <property type="entry name" value="TlpA_like_family"/>
    <property type="match status" value="1"/>
</dbReference>
<dbReference type="PROSITE" id="PS00194">
    <property type="entry name" value="THIOREDOXIN_1"/>
    <property type="match status" value="1"/>
</dbReference>
<dbReference type="PANTHER" id="PTHR42852">
    <property type="entry name" value="THIOL:DISULFIDE INTERCHANGE PROTEIN DSBE"/>
    <property type="match status" value="1"/>
</dbReference>
<dbReference type="EMBL" id="LNAL01000006">
    <property type="protein sequence ID" value="KUG08870.1"/>
    <property type="molecule type" value="Genomic_DNA"/>
</dbReference>
<keyword evidence="8" id="KW-1185">Reference proteome</keyword>
<dbReference type="GO" id="GO:0016491">
    <property type="term" value="F:oxidoreductase activity"/>
    <property type="evidence" value="ECO:0007669"/>
    <property type="project" value="InterPro"/>
</dbReference>
<dbReference type="InterPro" id="IPR013766">
    <property type="entry name" value="Thioredoxin_domain"/>
</dbReference>
<protein>
    <recommendedName>
        <fullName evidence="6">Thioredoxin domain-containing protein</fullName>
    </recommendedName>
</protein>
<keyword evidence="3" id="KW-1015">Disulfide bond</keyword>
<feature type="signal peptide" evidence="5">
    <location>
        <begin position="1"/>
        <end position="21"/>
    </location>
</feature>
<dbReference type="GO" id="GO:0030313">
    <property type="term" value="C:cell envelope"/>
    <property type="evidence" value="ECO:0007669"/>
    <property type="project" value="UniProtKB-SubCell"/>
</dbReference>
<dbReference type="GO" id="GO:0017004">
    <property type="term" value="P:cytochrome complex assembly"/>
    <property type="evidence" value="ECO:0007669"/>
    <property type="project" value="UniProtKB-KW"/>
</dbReference>
<evidence type="ECO:0000256" key="1">
    <source>
        <dbReference type="ARBA" id="ARBA00004196"/>
    </source>
</evidence>
<feature type="chain" id="PRO_5040892969" description="Thioredoxin domain-containing protein" evidence="5">
    <location>
        <begin position="22"/>
        <end position="368"/>
    </location>
</feature>
<keyword evidence="2" id="KW-0201">Cytochrome c-type biogenesis</keyword>
<accession>A0A9X0HMW2</accession>
<dbReference type="Pfam" id="PF00578">
    <property type="entry name" value="AhpC-TSA"/>
    <property type="match status" value="1"/>
</dbReference>
<dbReference type="InterPro" id="IPR050553">
    <property type="entry name" value="Thioredoxin_ResA/DsbE_sf"/>
</dbReference>
<evidence type="ECO:0000256" key="3">
    <source>
        <dbReference type="ARBA" id="ARBA00023157"/>
    </source>
</evidence>
<dbReference type="RefSeq" id="WP_059070675.1">
    <property type="nucleotide sequence ID" value="NZ_LNAL01000006.1"/>
</dbReference>